<evidence type="ECO:0000256" key="6">
    <source>
        <dbReference type="ARBA" id="ARBA00022989"/>
    </source>
</evidence>
<reference evidence="9 10" key="1">
    <citation type="submission" date="2018-08" db="EMBL/GenBank/DDBJ databases">
        <title>A genome reference for cultivated species of the human gut microbiota.</title>
        <authorList>
            <person name="Zou Y."/>
            <person name="Xue W."/>
            <person name="Luo G."/>
        </authorList>
    </citation>
    <scope>NUCLEOTIDE SEQUENCE [LARGE SCALE GENOMIC DNA]</scope>
    <source>
        <strain evidence="9 10">AF37-4</strain>
    </source>
</reference>
<keyword evidence="5" id="KW-0378">Hydrolase</keyword>
<evidence type="ECO:0000256" key="2">
    <source>
        <dbReference type="ARBA" id="ARBA00022654"/>
    </source>
</evidence>
<accession>A0A415LEV4</accession>
<dbReference type="GO" id="GO:0008233">
    <property type="term" value="F:peptidase activity"/>
    <property type="evidence" value="ECO:0007669"/>
    <property type="project" value="UniProtKB-KW"/>
</dbReference>
<dbReference type="GO" id="GO:0016020">
    <property type="term" value="C:membrane"/>
    <property type="evidence" value="ECO:0007669"/>
    <property type="project" value="InterPro"/>
</dbReference>
<keyword evidence="2" id="KW-0673">Quorum sensing</keyword>
<dbReference type="Proteomes" id="UP000283314">
    <property type="component" value="Unassembled WGS sequence"/>
</dbReference>
<evidence type="ECO:0000313" key="9">
    <source>
        <dbReference type="EMBL" id="RHL47096.1"/>
    </source>
</evidence>
<evidence type="ECO:0000256" key="3">
    <source>
        <dbReference type="ARBA" id="ARBA00022670"/>
    </source>
</evidence>
<dbReference type="GO" id="GO:0009372">
    <property type="term" value="P:quorum sensing"/>
    <property type="evidence" value="ECO:0007669"/>
    <property type="project" value="UniProtKB-KW"/>
</dbReference>
<dbReference type="Pfam" id="PF04647">
    <property type="entry name" value="AgrB"/>
    <property type="match status" value="1"/>
</dbReference>
<evidence type="ECO:0000256" key="4">
    <source>
        <dbReference type="ARBA" id="ARBA00022692"/>
    </source>
</evidence>
<evidence type="ECO:0000256" key="5">
    <source>
        <dbReference type="ARBA" id="ARBA00022801"/>
    </source>
</evidence>
<feature type="transmembrane region" description="Helical" evidence="8">
    <location>
        <begin position="102"/>
        <end position="124"/>
    </location>
</feature>
<organism evidence="9 10">
    <name type="scientific">Eubacterium ventriosum</name>
    <dbReference type="NCBI Taxonomy" id="39496"/>
    <lineage>
        <taxon>Bacteria</taxon>
        <taxon>Bacillati</taxon>
        <taxon>Bacillota</taxon>
        <taxon>Clostridia</taxon>
        <taxon>Eubacteriales</taxon>
        <taxon>Eubacteriaceae</taxon>
        <taxon>Eubacterium</taxon>
    </lineage>
</organism>
<comment type="caution">
    <text evidence="9">The sequence shown here is derived from an EMBL/GenBank/DDBJ whole genome shotgun (WGS) entry which is preliminary data.</text>
</comment>
<feature type="transmembrane region" description="Helical" evidence="8">
    <location>
        <begin position="74"/>
        <end position="96"/>
    </location>
</feature>
<protein>
    <recommendedName>
        <fullName evidence="11">Accessory regulator AgrB</fullName>
    </recommendedName>
</protein>
<feature type="transmembrane region" description="Helical" evidence="8">
    <location>
        <begin position="37"/>
        <end position="62"/>
    </location>
</feature>
<gene>
    <name evidence="9" type="ORF">DW018_02955</name>
</gene>
<keyword evidence="1" id="KW-1003">Cell membrane</keyword>
<dbReference type="AlphaFoldDB" id="A0A415LEV4"/>
<name>A0A415LEV4_9FIRM</name>
<dbReference type="GO" id="GO:0006508">
    <property type="term" value="P:proteolysis"/>
    <property type="evidence" value="ECO:0007669"/>
    <property type="project" value="UniProtKB-KW"/>
</dbReference>
<dbReference type="InterPro" id="IPR006741">
    <property type="entry name" value="AgrB"/>
</dbReference>
<keyword evidence="6 8" id="KW-1133">Transmembrane helix</keyword>
<evidence type="ECO:0000256" key="8">
    <source>
        <dbReference type="SAM" id="Phobius"/>
    </source>
</evidence>
<evidence type="ECO:0000256" key="1">
    <source>
        <dbReference type="ARBA" id="ARBA00022475"/>
    </source>
</evidence>
<evidence type="ECO:0008006" key="11">
    <source>
        <dbReference type="Google" id="ProtNLM"/>
    </source>
</evidence>
<sequence>MDKIRQALKTTYNYSDYELELVKYTLLSIASEFSKILLLYIFYIIIGKVLSFTVFILLLSLIRFNSGGFHCKHYTTCLLLTFVISYLAVVILPQLITPDILFIQFFTIVCILINYYIGPIVSPLRPSPNSVLLKHCQNNSFLIIFAFFIIVSIFNSHSIIYPYLIIGFWTIILHTCQMMFAKILIIKGGLKNVS</sequence>
<proteinExistence type="predicted"/>
<keyword evidence="4 8" id="KW-0812">Transmembrane</keyword>
<evidence type="ECO:0000313" key="10">
    <source>
        <dbReference type="Proteomes" id="UP000283314"/>
    </source>
</evidence>
<dbReference type="EMBL" id="QROT01000002">
    <property type="protein sequence ID" value="RHL47096.1"/>
    <property type="molecule type" value="Genomic_DNA"/>
</dbReference>
<feature type="transmembrane region" description="Helical" evidence="8">
    <location>
        <begin position="160"/>
        <end position="185"/>
    </location>
</feature>
<keyword evidence="3" id="KW-0645">Protease</keyword>
<evidence type="ECO:0000256" key="7">
    <source>
        <dbReference type="ARBA" id="ARBA00023136"/>
    </source>
</evidence>
<dbReference type="GeneID" id="300110557"/>
<dbReference type="RefSeq" id="WP_118379288.1">
    <property type="nucleotide sequence ID" value="NZ_CABJDQ010000002.1"/>
</dbReference>
<keyword evidence="7 8" id="KW-0472">Membrane</keyword>